<keyword evidence="3 7" id="KW-0812">Transmembrane</keyword>
<evidence type="ECO:0000256" key="1">
    <source>
        <dbReference type="ARBA" id="ARBA00004141"/>
    </source>
</evidence>
<comment type="similarity">
    <text evidence="2 6">Belongs to the sodium:solute symporter (SSF) (TC 2.A.21) family.</text>
</comment>
<feature type="transmembrane region" description="Helical" evidence="7">
    <location>
        <begin position="399"/>
        <end position="417"/>
    </location>
</feature>
<evidence type="ECO:0000256" key="7">
    <source>
        <dbReference type="SAM" id="Phobius"/>
    </source>
</evidence>
<gene>
    <name evidence="8" type="primary">sglT</name>
    <name evidence="8" type="ORF">GCM10011386_00110</name>
</gene>
<feature type="transmembrane region" description="Helical" evidence="7">
    <location>
        <begin position="505"/>
        <end position="522"/>
    </location>
</feature>
<dbReference type="InterPro" id="IPR038377">
    <property type="entry name" value="Na/Glc_symporter_sf"/>
</dbReference>
<dbReference type="InterPro" id="IPR001734">
    <property type="entry name" value="Na/solute_symporter"/>
</dbReference>
<evidence type="ECO:0000313" key="9">
    <source>
        <dbReference type="Proteomes" id="UP000597338"/>
    </source>
</evidence>
<accession>A0ABQ1L0S6</accession>
<feature type="transmembrane region" description="Helical" evidence="7">
    <location>
        <begin position="186"/>
        <end position="212"/>
    </location>
</feature>
<dbReference type="PANTHER" id="PTHR11819:SF195">
    <property type="entry name" value="SODIUM_GLUCOSE COTRANSPORTER 4"/>
    <property type="match status" value="1"/>
</dbReference>
<dbReference type="EMBL" id="BMIK01000001">
    <property type="protein sequence ID" value="GGC12428.1"/>
    <property type="molecule type" value="Genomic_DNA"/>
</dbReference>
<comment type="subcellular location">
    <subcellularLocation>
        <location evidence="1">Membrane</location>
        <topology evidence="1">Multi-pass membrane protein</topology>
    </subcellularLocation>
</comment>
<feature type="transmembrane region" description="Helical" evidence="7">
    <location>
        <begin position="365"/>
        <end position="387"/>
    </location>
</feature>
<feature type="transmembrane region" description="Helical" evidence="7">
    <location>
        <begin position="47"/>
        <end position="71"/>
    </location>
</feature>
<evidence type="ECO:0000256" key="2">
    <source>
        <dbReference type="ARBA" id="ARBA00006434"/>
    </source>
</evidence>
<feature type="transmembrane region" description="Helical" evidence="7">
    <location>
        <begin position="6"/>
        <end position="26"/>
    </location>
</feature>
<keyword evidence="4 7" id="KW-1133">Transmembrane helix</keyword>
<feature type="transmembrane region" description="Helical" evidence="7">
    <location>
        <begin position="151"/>
        <end position="174"/>
    </location>
</feature>
<comment type="caution">
    <text evidence="8">The sequence shown here is derived from an EMBL/GenBank/DDBJ whole genome shotgun (WGS) entry which is preliminary data.</text>
</comment>
<dbReference type="Gene3D" id="1.20.1730.10">
    <property type="entry name" value="Sodium/glucose cotransporter"/>
    <property type="match status" value="1"/>
</dbReference>
<feature type="transmembrane region" description="Helical" evidence="7">
    <location>
        <begin position="423"/>
        <end position="442"/>
    </location>
</feature>
<feature type="transmembrane region" description="Helical" evidence="7">
    <location>
        <begin position="454"/>
        <end position="470"/>
    </location>
</feature>
<reference evidence="9" key="1">
    <citation type="journal article" date="2019" name="Int. J. Syst. Evol. Microbiol.">
        <title>The Global Catalogue of Microorganisms (GCM) 10K type strain sequencing project: providing services to taxonomists for standard genome sequencing and annotation.</title>
        <authorList>
            <consortium name="The Broad Institute Genomics Platform"/>
            <consortium name="The Broad Institute Genome Sequencing Center for Infectious Disease"/>
            <person name="Wu L."/>
            <person name="Ma J."/>
        </authorList>
    </citation>
    <scope>NUCLEOTIDE SEQUENCE [LARGE SCALE GENOMIC DNA]</scope>
    <source>
        <strain evidence="9">CGMCC 1.15342</strain>
    </source>
</reference>
<evidence type="ECO:0000313" key="8">
    <source>
        <dbReference type="EMBL" id="GGC12428.1"/>
    </source>
</evidence>
<feature type="transmembrane region" description="Helical" evidence="7">
    <location>
        <begin position="270"/>
        <end position="291"/>
    </location>
</feature>
<sequence length="523" mass="57723">MVSNFTTLDMLIFAVYLLGIVGLGVFASRKGKDTNRDYFLAGDKLPWWMVGGSIIAANISSHQLVGVMGVAYDRGFVAMVVEWGAILIGFNALLWIFLPFYLRNGFYTMPEFLQRRFGATSKTIYALLVLLTYIFVEISAVLYLGALSLHALLGIPMSTSVIALAVATGVYTVLGGLRAVIWTEMVQLGVLILGMIALSFTTIDAAGGFSAVLETTKDWKLMMPADDPDFPWTMYLGGLLCISVFYNATNQFIVQRTLAAKNEWHARMGVIFGDYLKFLLPFLIIFPALVAPKLFPDLEKPDLLFAMLVEHLLPTGLVGLVMAGLIAAVMSHLSGAINSCTTILTMDVYLPYIRPKATEKDSVQFGRLSGMVVIVLGIVCTGLLALYSEKPIFIYLMNAYGYFTPGIATMFLLGILWKRTTHAGAISAGLLTVPLSLALEFAFPEMSFFNRTGIVFWSCMAVCALISFVTKPKTDAELTGLIWNKSSLSLRPEERVQQRGLRNPFIWWALITVVVLFFYVKFA</sequence>
<feature type="transmembrane region" description="Helical" evidence="7">
    <location>
        <begin position="83"/>
        <end position="102"/>
    </location>
</feature>
<organism evidence="8 9">
    <name type="scientific">Parapedobacter defluvii</name>
    <dbReference type="NCBI Taxonomy" id="2045106"/>
    <lineage>
        <taxon>Bacteria</taxon>
        <taxon>Pseudomonadati</taxon>
        <taxon>Bacteroidota</taxon>
        <taxon>Sphingobacteriia</taxon>
        <taxon>Sphingobacteriales</taxon>
        <taxon>Sphingobacteriaceae</taxon>
        <taxon>Parapedobacter</taxon>
    </lineage>
</organism>
<evidence type="ECO:0000256" key="5">
    <source>
        <dbReference type="ARBA" id="ARBA00023136"/>
    </source>
</evidence>
<keyword evidence="9" id="KW-1185">Reference proteome</keyword>
<dbReference type="NCBIfam" id="TIGR00813">
    <property type="entry name" value="sss"/>
    <property type="match status" value="1"/>
</dbReference>
<feature type="transmembrane region" description="Helical" evidence="7">
    <location>
        <begin position="303"/>
        <end position="329"/>
    </location>
</feature>
<protein>
    <submittedName>
        <fullName evidence="8">Sodium transporter</fullName>
    </submittedName>
</protein>
<dbReference type="PROSITE" id="PS50283">
    <property type="entry name" value="NA_SOLUT_SYMP_3"/>
    <property type="match status" value="1"/>
</dbReference>
<proteinExistence type="inferred from homology"/>
<evidence type="ECO:0000256" key="3">
    <source>
        <dbReference type="ARBA" id="ARBA00022692"/>
    </source>
</evidence>
<evidence type="ECO:0000256" key="6">
    <source>
        <dbReference type="RuleBase" id="RU362091"/>
    </source>
</evidence>
<evidence type="ECO:0000256" key="4">
    <source>
        <dbReference type="ARBA" id="ARBA00022989"/>
    </source>
</evidence>
<dbReference type="Pfam" id="PF00474">
    <property type="entry name" value="SSF"/>
    <property type="match status" value="1"/>
</dbReference>
<keyword evidence="5 7" id="KW-0472">Membrane</keyword>
<dbReference type="PANTHER" id="PTHR11819">
    <property type="entry name" value="SOLUTE CARRIER FAMILY 5"/>
    <property type="match status" value="1"/>
</dbReference>
<feature type="transmembrane region" description="Helical" evidence="7">
    <location>
        <begin position="232"/>
        <end position="249"/>
    </location>
</feature>
<feature type="transmembrane region" description="Helical" evidence="7">
    <location>
        <begin position="123"/>
        <end position="145"/>
    </location>
</feature>
<name>A0ABQ1L0S6_9SPHI</name>
<dbReference type="Proteomes" id="UP000597338">
    <property type="component" value="Unassembled WGS sequence"/>
</dbReference>